<accession>A0ABX8Z6R7</accession>
<proteinExistence type="predicted"/>
<organism evidence="1 2">
    <name type="scientific">Deefgea tanakiae</name>
    <dbReference type="NCBI Taxonomy" id="2865840"/>
    <lineage>
        <taxon>Bacteria</taxon>
        <taxon>Pseudomonadati</taxon>
        <taxon>Pseudomonadota</taxon>
        <taxon>Betaproteobacteria</taxon>
        <taxon>Neisseriales</taxon>
        <taxon>Chitinibacteraceae</taxon>
        <taxon>Deefgea</taxon>
    </lineage>
</organism>
<name>A0ABX8Z6R7_9NEIS</name>
<evidence type="ECO:0000313" key="1">
    <source>
        <dbReference type="EMBL" id="QZA78276.1"/>
    </source>
</evidence>
<gene>
    <name evidence="1" type="ORF">K4H28_02330</name>
</gene>
<keyword evidence="2" id="KW-1185">Reference proteome</keyword>
<dbReference type="Proteomes" id="UP000825679">
    <property type="component" value="Chromosome"/>
</dbReference>
<sequence length="125" mass="14869">MSVKYEGNYISEIDWCFSEIIALWPRKIYFLDARLINFNNGEKAVYSSSISHYWSNLDDQIPLMYKDESEMRKELLLQCNFLLSHSISIMINNLSSNKIYDFFIEEIDLDSLKNNFLMRDISEID</sequence>
<protein>
    <submittedName>
        <fullName evidence="1">Uncharacterized protein</fullName>
    </submittedName>
</protein>
<reference evidence="1 2" key="1">
    <citation type="submission" date="2021-08" db="EMBL/GenBank/DDBJ databases">
        <title>complete genome sequencing of Deefgea sp. D25.</title>
        <authorList>
            <person name="Bae J.-W."/>
            <person name="Gim D.-H."/>
        </authorList>
    </citation>
    <scope>NUCLEOTIDE SEQUENCE [LARGE SCALE GENOMIC DNA]</scope>
    <source>
        <strain evidence="1 2">D25</strain>
    </source>
</reference>
<dbReference type="EMBL" id="CP081150">
    <property type="protein sequence ID" value="QZA78276.1"/>
    <property type="molecule type" value="Genomic_DNA"/>
</dbReference>
<dbReference type="RefSeq" id="WP_221006724.1">
    <property type="nucleotide sequence ID" value="NZ_CP081150.1"/>
</dbReference>
<evidence type="ECO:0000313" key="2">
    <source>
        <dbReference type="Proteomes" id="UP000825679"/>
    </source>
</evidence>